<dbReference type="CDD" id="cd04515">
    <property type="entry name" value="Alpha_kinase"/>
    <property type="match status" value="1"/>
</dbReference>
<dbReference type="Pfam" id="PF02816">
    <property type="entry name" value="Alpha_kinase"/>
    <property type="match status" value="1"/>
</dbReference>
<evidence type="ECO:0000313" key="8">
    <source>
        <dbReference type="Proteomes" id="UP001634394"/>
    </source>
</evidence>
<dbReference type="Gene3D" id="3.20.200.10">
    <property type="entry name" value="MHCK/EF2 kinase"/>
    <property type="match status" value="1"/>
</dbReference>
<protein>
    <recommendedName>
        <fullName evidence="6">Alpha-type protein kinase domain-containing protein</fullName>
    </recommendedName>
</protein>
<dbReference type="EMBL" id="JBJQND010000005">
    <property type="protein sequence ID" value="KAL3877734.1"/>
    <property type="molecule type" value="Genomic_DNA"/>
</dbReference>
<keyword evidence="5" id="KW-0067">ATP-binding</keyword>
<dbReference type="PROSITE" id="PS51158">
    <property type="entry name" value="ALPHA_KINASE"/>
    <property type="match status" value="1"/>
</dbReference>
<evidence type="ECO:0000256" key="5">
    <source>
        <dbReference type="ARBA" id="ARBA00022840"/>
    </source>
</evidence>
<dbReference type="InterPro" id="IPR051852">
    <property type="entry name" value="Alpha-type_PK"/>
</dbReference>
<gene>
    <name evidence="7" type="ORF">ACJMK2_035397</name>
</gene>
<dbReference type="GO" id="GO:0004674">
    <property type="term" value="F:protein serine/threonine kinase activity"/>
    <property type="evidence" value="ECO:0007669"/>
    <property type="project" value="UniProtKB-KW"/>
</dbReference>
<dbReference type="PANTHER" id="PTHR45992:SF11">
    <property type="entry name" value="ALPHA-TYPE PROTEIN KINASE DOMAIN-CONTAINING PROTEIN"/>
    <property type="match status" value="1"/>
</dbReference>
<dbReference type="SUPFAM" id="SSF56112">
    <property type="entry name" value="Protein kinase-like (PK-like)"/>
    <property type="match status" value="1"/>
</dbReference>
<evidence type="ECO:0000256" key="2">
    <source>
        <dbReference type="ARBA" id="ARBA00022679"/>
    </source>
</evidence>
<keyword evidence="4" id="KW-0418">Kinase</keyword>
<keyword evidence="1" id="KW-0723">Serine/threonine-protein kinase</keyword>
<dbReference type="AlphaFoldDB" id="A0ABD3WUT3"/>
<sequence>MGHWLSVNNTTYLSEKPWPREGAQRWSTFELYPSCCGERHDVYEGLSYAKYDTYTETKREVVVKIKSHLPIDWTSYLDCHKEATSLANRFNRYAAHLSGDKIRFADSVISPICDVSDFMKIAKLLGLITGNLHEDDNVLVEEYLKGNFLHFLSKWGEVRRSKCELLEAFAHFTHHESHGQLVVCNLKGIFNNGCFSLTNPTIHSSTGQFGSKDYRTAGISEVYRNHCCNFICNGLGLPRKNNEETN</sequence>
<evidence type="ECO:0000256" key="1">
    <source>
        <dbReference type="ARBA" id="ARBA00022527"/>
    </source>
</evidence>
<dbReference type="PANTHER" id="PTHR45992">
    <property type="entry name" value="EUKARYOTIC ELONGATION FACTOR 2 KINASE-RELATED"/>
    <property type="match status" value="1"/>
</dbReference>
<evidence type="ECO:0000256" key="4">
    <source>
        <dbReference type="ARBA" id="ARBA00022777"/>
    </source>
</evidence>
<accession>A0ABD3WUT3</accession>
<evidence type="ECO:0000313" key="7">
    <source>
        <dbReference type="EMBL" id="KAL3877734.1"/>
    </source>
</evidence>
<keyword evidence="8" id="KW-1185">Reference proteome</keyword>
<organism evidence="7 8">
    <name type="scientific">Sinanodonta woodiana</name>
    <name type="common">Chinese pond mussel</name>
    <name type="synonym">Anodonta woodiana</name>
    <dbReference type="NCBI Taxonomy" id="1069815"/>
    <lineage>
        <taxon>Eukaryota</taxon>
        <taxon>Metazoa</taxon>
        <taxon>Spiralia</taxon>
        <taxon>Lophotrochozoa</taxon>
        <taxon>Mollusca</taxon>
        <taxon>Bivalvia</taxon>
        <taxon>Autobranchia</taxon>
        <taxon>Heteroconchia</taxon>
        <taxon>Palaeoheterodonta</taxon>
        <taxon>Unionida</taxon>
        <taxon>Unionoidea</taxon>
        <taxon>Unionidae</taxon>
        <taxon>Unioninae</taxon>
        <taxon>Sinanodonta</taxon>
    </lineage>
</organism>
<evidence type="ECO:0000256" key="3">
    <source>
        <dbReference type="ARBA" id="ARBA00022741"/>
    </source>
</evidence>
<dbReference type="SMART" id="SM00811">
    <property type="entry name" value="Alpha_kinase"/>
    <property type="match status" value="1"/>
</dbReference>
<dbReference type="InterPro" id="IPR011009">
    <property type="entry name" value="Kinase-like_dom_sf"/>
</dbReference>
<reference evidence="7 8" key="1">
    <citation type="submission" date="2024-11" db="EMBL/GenBank/DDBJ databases">
        <title>Chromosome-level genome assembly of the freshwater bivalve Anodonta woodiana.</title>
        <authorList>
            <person name="Chen X."/>
        </authorList>
    </citation>
    <scope>NUCLEOTIDE SEQUENCE [LARGE SCALE GENOMIC DNA]</scope>
    <source>
        <strain evidence="7">MN2024</strain>
        <tissue evidence="7">Gills</tissue>
    </source>
</reference>
<comment type="caution">
    <text evidence="7">The sequence shown here is derived from an EMBL/GenBank/DDBJ whole genome shotgun (WGS) entry which is preliminary data.</text>
</comment>
<dbReference type="InterPro" id="IPR004166">
    <property type="entry name" value="a-kinase_dom"/>
</dbReference>
<evidence type="ECO:0000259" key="6">
    <source>
        <dbReference type="PROSITE" id="PS51158"/>
    </source>
</evidence>
<proteinExistence type="predicted"/>
<name>A0ABD3WUT3_SINWO</name>
<dbReference type="Proteomes" id="UP001634394">
    <property type="component" value="Unassembled WGS sequence"/>
</dbReference>
<feature type="domain" description="Alpha-type protein kinase" evidence="6">
    <location>
        <begin position="1"/>
        <end position="240"/>
    </location>
</feature>
<keyword evidence="3" id="KW-0547">Nucleotide-binding</keyword>
<keyword evidence="2" id="KW-0808">Transferase</keyword>
<dbReference type="GO" id="GO:0005524">
    <property type="term" value="F:ATP binding"/>
    <property type="evidence" value="ECO:0007669"/>
    <property type="project" value="UniProtKB-KW"/>
</dbReference>